<dbReference type="CDD" id="cd09917">
    <property type="entry name" value="F-box_SF"/>
    <property type="match status" value="1"/>
</dbReference>
<sequence>MPLHCISNIPCSNPHIVRRSSTMASPSPPAWADLLPEVLGEIVACLCDADVARLRAVCRAWHSAVACKLQDQEQEAMPWIVIPNGSFCTIGDTGVFFNRNSRLPRNVTCLGATDSWLALDCTDDVFRRTNSFDAYIRDGKFPEPRSDVKHEHNYLLHNPFYEKTVSLPELDSIAGHVNETFEIRKVLMRSASPNDLVAVTTNNDNCTIILCRPGKGSWVLPYLGVFDVAFFKDKLYGITRHEDLVAFDLADDDDGSPIVPNFKRVIRHPLADGEEDPWSWMDDDYDTDDGEESGDEAADSFNPDDGQLVPSDDEDGVDEEVPYEPKDYITTSRLLVESCGGQELLMVRRQVQSPPFHPPYTRKVELFKADIDAGRWVSVTGRDALPEGEVLFLSRSFSKSTRVYGDMKEGCIYFVDVDQVFDTRSSSCRPFSHPRHSKQTHDKWLTWLFPPKLVV</sequence>
<dbReference type="Pfam" id="PF00646">
    <property type="entry name" value="F-box"/>
    <property type="match status" value="1"/>
</dbReference>
<evidence type="ECO:0000259" key="3">
    <source>
        <dbReference type="Pfam" id="PF03478"/>
    </source>
</evidence>
<evidence type="ECO:0000313" key="4">
    <source>
        <dbReference type="EMBL" id="RCV29330.1"/>
    </source>
</evidence>
<feature type="domain" description="KIB1-4 beta-propeller" evidence="3">
    <location>
        <begin position="104"/>
        <end position="422"/>
    </location>
</feature>
<name>A0A368RIC7_SETIT</name>
<dbReference type="Pfam" id="PF03478">
    <property type="entry name" value="Beta-prop_KIB1-4"/>
    <property type="match status" value="1"/>
</dbReference>
<protein>
    <submittedName>
        <fullName evidence="4">Uncharacterized protein</fullName>
    </submittedName>
</protein>
<dbReference type="Gene3D" id="1.20.1280.50">
    <property type="match status" value="1"/>
</dbReference>
<accession>A0A368RIC7</accession>
<dbReference type="AlphaFoldDB" id="A0A368RIC7"/>
<feature type="domain" description="F-box" evidence="2">
    <location>
        <begin position="33"/>
        <end position="65"/>
    </location>
</feature>
<evidence type="ECO:0000259" key="2">
    <source>
        <dbReference type="Pfam" id="PF00646"/>
    </source>
</evidence>
<dbReference type="EMBL" id="CM003533">
    <property type="protein sequence ID" value="RCV29330.1"/>
    <property type="molecule type" value="Genomic_DNA"/>
</dbReference>
<dbReference type="STRING" id="4555.A0A368RIC7"/>
<dbReference type="InterPro" id="IPR005174">
    <property type="entry name" value="KIB1-4_b-propeller"/>
</dbReference>
<feature type="compositionally biased region" description="Acidic residues" evidence="1">
    <location>
        <begin position="275"/>
        <end position="298"/>
    </location>
</feature>
<gene>
    <name evidence="4" type="ORF">SETIT_6G004300v2</name>
</gene>
<dbReference type="InterPro" id="IPR001810">
    <property type="entry name" value="F-box_dom"/>
</dbReference>
<dbReference type="SUPFAM" id="SSF81383">
    <property type="entry name" value="F-box domain"/>
    <property type="match status" value="1"/>
</dbReference>
<reference evidence="4" key="2">
    <citation type="submission" date="2015-07" db="EMBL/GenBank/DDBJ databases">
        <authorList>
            <person name="Noorani M."/>
        </authorList>
    </citation>
    <scope>NUCLEOTIDE SEQUENCE</scope>
    <source>
        <strain evidence="4">Yugu1</strain>
    </source>
</reference>
<dbReference type="PANTHER" id="PTHR33110">
    <property type="entry name" value="F-BOX/KELCH-REPEAT PROTEIN-RELATED"/>
    <property type="match status" value="1"/>
</dbReference>
<dbReference type="InterPro" id="IPR036047">
    <property type="entry name" value="F-box-like_dom_sf"/>
</dbReference>
<evidence type="ECO:0000256" key="1">
    <source>
        <dbReference type="SAM" id="MobiDB-lite"/>
    </source>
</evidence>
<reference evidence="4" key="1">
    <citation type="journal article" date="2012" name="Nat. Biotechnol.">
        <title>Reference genome sequence of the model plant Setaria.</title>
        <authorList>
            <person name="Bennetzen J.L."/>
            <person name="Schmutz J."/>
            <person name="Wang H."/>
            <person name="Percifield R."/>
            <person name="Hawkins J."/>
            <person name="Pontaroli A.C."/>
            <person name="Estep M."/>
            <person name="Feng L."/>
            <person name="Vaughn J.N."/>
            <person name="Grimwood J."/>
            <person name="Jenkins J."/>
            <person name="Barry K."/>
            <person name="Lindquist E."/>
            <person name="Hellsten U."/>
            <person name="Deshpande S."/>
            <person name="Wang X."/>
            <person name="Wu X."/>
            <person name="Mitros T."/>
            <person name="Triplett J."/>
            <person name="Yang X."/>
            <person name="Ye C.Y."/>
            <person name="Mauro-Herrera M."/>
            <person name="Wang L."/>
            <person name="Li P."/>
            <person name="Sharma M."/>
            <person name="Sharma R."/>
            <person name="Ronald P.C."/>
            <person name="Panaud O."/>
            <person name="Kellogg E.A."/>
            <person name="Brutnell T.P."/>
            <person name="Doust A.N."/>
            <person name="Tuskan G.A."/>
            <person name="Rokhsar D."/>
            <person name="Devos K.M."/>
        </authorList>
    </citation>
    <scope>NUCLEOTIDE SEQUENCE [LARGE SCALE GENOMIC DNA]</scope>
    <source>
        <strain evidence="4">Yugu1</strain>
    </source>
</reference>
<dbReference type="PANTHER" id="PTHR33110:SF82">
    <property type="entry name" value="OS07G0500250 PROTEIN"/>
    <property type="match status" value="1"/>
</dbReference>
<organism evidence="4">
    <name type="scientific">Setaria italica</name>
    <name type="common">Foxtail millet</name>
    <name type="synonym">Panicum italicum</name>
    <dbReference type="NCBI Taxonomy" id="4555"/>
    <lineage>
        <taxon>Eukaryota</taxon>
        <taxon>Viridiplantae</taxon>
        <taxon>Streptophyta</taxon>
        <taxon>Embryophyta</taxon>
        <taxon>Tracheophyta</taxon>
        <taxon>Spermatophyta</taxon>
        <taxon>Magnoliopsida</taxon>
        <taxon>Liliopsida</taxon>
        <taxon>Poales</taxon>
        <taxon>Poaceae</taxon>
        <taxon>PACMAD clade</taxon>
        <taxon>Panicoideae</taxon>
        <taxon>Panicodae</taxon>
        <taxon>Paniceae</taxon>
        <taxon>Cenchrinae</taxon>
        <taxon>Setaria</taxon>
    </lineage>
</organism>
<proteinExistence type="predicted"/>
<feature type="region of interest" description="Disordered" evidence="1">
    <location>
        <begin position="275"/>
        <end position="320"/>
    </location>
</feature>
<feature type="compositionally biased region" description="Acidic residues" evidence="1">
    <location>
        <begin position="311"/>
        <end position="320"/>
    </location>
</feature>
<dbReference type="OrthoDB" id="677671at2759"/>